<sequence length="154" mass="16819">MSREIPTLAKVILWVSLFAGGWNGILANMFLLISPSEHSMFAADGMRVVLLAAGIVGLYIAATSILALRSKEIGRKAYCYGIIAVVVFIIAWYGFNVMRSPQFTIIIAGVIGALIPLVTCFAVYKYFNSRAVLKAYRETGGGHSVRSEGVKRRK</sequence>
<keyword evidence="1" id="KW-0812">Transmembrane</keyword>
<dbReference type="AlphaFoldDB" id="A0A317ZF12"/>
<keyword evidence="1" id="KW-0472">Membrane</keyword>
<dbReference type="Proteomes" id="UP000247099">
    <property type="component" value="Unassembled WGS sequence"/>
</dbReference>
<feature type="transmembrane region" description="Helical" evidence="1">
    <location>
        <begin position="101"/>
        <end position="127"/>
    </location>
</feature>
<keyword evidence="3" id="KW-1185">Reference proteome</keyword>
<keyword evidence="1" id="KW-1133">Transmembrane helix</keyword>
<dbReference type="RefSeq" id="WP_110132209.1">
    <property type="nucleotide sequence ID" value="NZ_QHJQ01000015.1"/>
</dbReference>
<evidence type="ECO:0000256" key="1">
    <source>
        <dbReference type="SAM" id="Phobius"/>
    </source>
</evidence>
<proteinExistence type="predicted"/>
<accession>A0A317ZF12</accession>
<dbReference type="InParanoid" id="A0A317ZF12"/>
<reference evidence="2 3" key="1">
    <citation type="submission" date="2018-05" db="EMBL/GenBank/DDBJ databases">
        <title>Coraliomargarita sinensis sp. nov., isolated from a marine solar saltern.</title>
        <authorList>
            <person name="Zhou L.Y."/>
        </authorList>
    </citation>
    <scope>NUCLEOTIDE SEQUENCE [LARGE SCALE GENOMIC DNA]</scope>
    <source>
        <strain evidence="2 3">WN38</strain>
    </source>
</reference>
<evidence type="ECO:0000313" key="3">
    <source>
        <dbReference type="Proteomes" id="UP000247099"/>
    </source>
</evidence>
<protein>
    <submittedName>
        <fullName evidence="2">Uncharacterized protein</fullName>
    </submittedName>
</protein>
<name>A0A317ZF12_9BACT</name>
<feature type="transmembrane region" description="Helical" evidence="1">
    <location>
        <begin position="77"/>
        <end position="95"/>
    </location>
</feature>
<gene>
    <name evidence="2" type="ORF">DDZ13_14640</name>
</gene>
<organism evidence="2 3">
    <name type="scientific">Coraliomargarita sinensis</name>
    <dbReference type="NCBI Taxonomy" id="2174842"/>
    <lineage>
        <taxon>Bacteria</taxon>
        <taxon>Pseudomonadati</taxon>
        <taxon>Verrucomicrobiota</taxon>
        <taxon>Opitutia</taxon>
        <taxon>Puniceicoccales</taxon>
        <taxon>Coraliomargaritaceae</taxon>
        <taxon>Coraliomargarita</taxon>
    </lineage>
</organism>
<evidence type="ECO:0000313" key="2">
    <source>
        <dbReference type="EMBL" id="PXA02937.1"/>
    </source>
</evidence>
<feature type="transmembrane region" description="Helical" evidence="1">
    <location>
        <begin position="12"/>
        <end position="33"/>
    </location>
</feature>
<feature type="transmembrane region" description="Helical" evidence="1">
    <location>
        <begin position="45"/>
        <end position="68"/>
    </location>
</feature>
<dbReference type="EMBL" id="QHJQ01000015">
    <property type="protein sequence ID" value="PXA02937.1"/>
    <property type="molecule type" value="Genomic_DNA"/>
</dbReference>
<comment type="caution">
    <text evidence="2">The sequence shown here is derived from an EMBL/GenBank/DDBJ whole genome shotgun (WGS) entry which is preliminary data.</text>
</comment>